<dbReference type="InterPro" id="IPR011011">
    <property type="entry name" value="Znf_FYVE_PHD"/>
</dbReference>
<feature type="region of interest" description="Disordered" evidence="8">
    <location>
        <begin position="2427"/>
        <end position="2474"/>
    </location>
</feature>
<feature type="compositionally biased region" description="Pro residues" evidence="8">
    <location>
        <begin position="1803"/>
        <end position="1818"/>
    </location>
</feature>
<dbReference type="Pfam" id="PF00168">
    <property type="entry name" value="C2"/>
    <property type="match status" value="2"/>
</dbReference>
<feature type="compositionally biased region" description="Polar residues" evidence="8">
    <location>
        <begin position="1381"/>
        <end position="1394"/>
    </location>
</feature>
<feature type="domain" description="FYVE-type" evidence="11">
    <location>
        <begin position="68"/>
        <end position="118"/>
    </location>
</feature>
<feature type="compositionally biased region" description="Polar residues" evidence="8">
    <location>
        <begin position="2503"/>
        <end position="2530"/>
    </location>
</feature>
<feature type="compositionally biased region" description="Polar residues" evidence="8">
    <location>
        <begin position="809"/>
        <end position="818"/>
    </location>
</feature>
<dbReference type="SUPFAM" id="SSF50156">
    <property type="entry name" value="PDZ domain-like"/>
    <property type="match status" value="1"/>
</dbReference>
<evidence type="ECO:0000256" key="6">
    <source>
        <dbReference type="ARBA" id="ARBA00034103"/>
    </source>
</evidence>
<feature type="compositionally biased region" description="Low complexity" evidence="8">
    <location>
        <begin position="1043"/>
        <end position="1073"/>
    </location>
</feature>
<keyword evidence="3 7" id="KW-0863">Zinc-finger</keyword>
<dbReference type="InterPro" id="IPR036034">
    <property type="entry name" value="PDZ_sf"/>
</dbReference>
<feature type="region of interest" description="Disordered" evidence="8">
    <location>
        <begin position="270"/>
        <end position="496"/>
    </location>
</feature>
<evidence type="ECO:0000259" key="12">
    <source>
        <dbReference type="PROSITE" id="PS50916"/>
    </source>
</evidence>
<dbReference type="PANTHER" id="PTHR12157:SF21">
    <property type="entry name" value="RAB3 INTERACTING MOLECULE, ISOFORM F"/>
    <property type="match status" value="1"/>
</dbReference>
<feature type="compositionally biased region" description="Basic and acidic residues" evidence="8">
    <location>
        <begin position="2231"/>
        <end position="2242"/>
    </location>
</feature>
<protein>
    <submittedName>
        <fullName evidence="14">Uncharacterized protein LOC105230845 isoform X2</fullName>
    </submittedName>
</protein>
<dbReference type="InterPro" id="IPR035892">
    <property type="entry name" value="C2_domain_sf"/>
</dbReference>
<dbReference type="RefSeq" id="XP_049305701.1">
    <property type="nucleotide sequence ID" value="XM_049449744.1"/>
</dbReference>
<feature type="region of interest" description="Disordered" evidence="8">
    <location>
        <begin position="1086"/>
        <end position="1109"/>
    </location>
</feature>
<feature type="region of interest" description="Disordered" evidence="8">
    <location>
        <begin position="1802"/>
        <end position="1849"/>
    </location>
</feature>
<dbReference type="GeneID" id="105230845"/>
<dbReference type="SMART" id="SM00228">
    <property type="entry name" value="PDZ"/>
    <property type="match status" value="1"/>
</dbReference>
<evidence type="ECO:0000256" key="5">
    <source>
        <dbReference type="ARBA" id="ARBA00023018"/>
    </source>
</evidence>
<feature type="region of interest" description="Disordered" evidence="8">
    <location>
        <begin position="1372"/>
        <end position="1423"/>
    </location>
</feature>
<feature type="compositionally biased region" description="Low complexity" evidence="8">
    <location>
        <begin position="383"/>
        <end position="409"/>
    </location>
</feature>
<evidence type="ECO:0000259" key="11">
    <source>
        <dbReference type="PROSITE" id="PS50178"/>
    </source>
</evidence>
<feature type="compositionally biased region" description="Low complexity" evidence="8">
    <location>
        <begin position="2427"/>
        <end position="2445"/>
    </location>
</feature>
<dbReference type="Pfam" id="PF22601">
    <property type="entry name" value="RIM2a_ZnF"/>
    <property type="match status" value="1"/>
</dbReference>
<feature type="compositionally biased region" description="Low complexity" evidence="8">
    <location>
        <begin position="1824"/>
        <end position="1839"/>
    </location>
</feature>
<feature type="compositionally biased region" description="Basic and acidic residues" evidence="8">
    <location>
        <begin position="2625"/>
        <end position="2652"/>
    </location>
</feature>
<dbReference type="Gene3D" id="2.60.40.150">
    <property type="entry name" value="C2 domain"/>
    <property type="match status" value="2"/>
</dbReference>
<evidence type="ECO:0000256" key="8">
    <source>
        <dbReference type="SAM" id="MobiDB-lite"/>
    </source>
</evidence>
<dbReference type="SUPFAM" id="SSF49562">
    <property type="entry name" value="C2 domain (Calcium/lipid-binding domain, CaLB)"/>
    <property type="match status" value="2"/>
</dbReference>
<evidence type="ECO:0000256" key="4">
    <source>
        <dbReference type="ARBA" id="ARBA00022833"/>
    </source>
</evidence>
<sequence>MDDMPDLSHLTPHERMQIENVLMRQKQEEEAHNEIMRRKQDEVVSLEMQIRQRSEEQKKSGIELGAICHICLQTKFADGIGHICHYCNIVCCARCGGKVTLRSNKVIWVCILCRKKQELLSKTGQWMNKGQQQDSFLRRIEPDGSSDISQQAIVDPHDTLDKRPKLERTRSAAEKENLPMQRTGSVLRRQYSQQETPTNRRMSASDSGADVSPGQQRQRPMHQQQQQTQQQYGTQGGQQQASGGQRPFPDDDPRYYQGELDGLMRQHPHLAHPSQLQKQQQQQQGYHQQQLQQPPLQQQQQPHAQHAQYQHQQQQQQQQHQQQQQQHKYQQPTVSQQQAQQRNLPPHHQQHLPSQQQQLSQQQQALRSHMQPGSAQVSGGMTQQQHQQQQLRQQQQLQQQQQPLQQQRLPHQHSYSPQTAQLPTPPFSGGPSGAPYQKPAPLSRNLTISGGHAMDTANYPQQQQQQLQQQQQRRPLVGAQYGPPQQRSFSSSEEEIQAHMLAPHSAEYNYDGNLREPWRQQRSLNERDLLSVTNSYGANDYRLTTTNRLYSSADRDRYDLHRERLERYPLTRTARLDVQQQNIYNRTNHDRQPVNANSGAYTARRAPTLATATATTGGGGSSSSSSAGSYHHQKQSQQHHHSNPQIVIDDKPLPTSAYERYGITVGGGSRGEEGSARRIGAAATRSLGRDRSLMADPYWDETVMSTNAAQDSRRYTERRIKKTVRFDGHDEPLLSTATTKSGSLPPVTQILPSTAVDVGAATILTSAKLGANANTANTISISDAAADWARWDAERQGSQDSATKDSGIDTCSTFTSSEDSNRGDGPKQPVNWQISTDNTRLIGRMILRKYYDGEDILGLKVVGGQRPTAAADAHNKSADCGAFVEKVKRGSVADVEGHIRPGDEIIEWNGRVLRNKCADEVYQIIDESRLDAQVELVVSRTLPANAGENNAKRKVGGQQQQGVTVQNQCLANTIASSAVVSSGGRYYTRKAPAAAIEHHRDKPSVLITSPGSPDLHATSGGAHTLRQTNVQQRGYSGDAGTYQQHPTHPQPKQQSQNPQQQPPAQQRHGANVANTASATAVGTTATTTTAGHHHHYHQPPPPSHTHPHVAAHHLPTVGVAHVLSMAVEGRLQMKLGYDQNTLQLIVTIVCATGLTLRQSGAARNPYAKVFLLPDRGTKSKRRTKTVATTCEPRWGQTFVYTGLRRSDLTGRLLEVTLWDYVRYGANDFIGEVVIDLAHHVLDDEAEWYQLQPHQDTSYLLHHDDQSEADIMILTPTDHLSPPSTMSRLSDSDATSECDIDGLTPGRDGASISSLGSSSSPPPEIDLNERRSRRDMSPQGRKRVAGMVSRDYRTVSGIGQSYHNQQVNTGYLRRNGAITGPSGMSLSQRSHSAAPTDSYHGVTGSGHSYYRSSSPRRGSLSPPDDRYIDYPVLPIHATGGSAYGHSLSGGASSLSATAGGIPLGGVGGAAIGPTGTAQQGRFQSRSATATPTGSPKKRQLPQVPQTSRSAMLRDRLGQEFDERPGGGRFGRHRTRQIHHQATYRSTGMGGWERHYTGLSDSDLQSMEARTRPRHSLSPDKDFMGEFGDSDMESVVSVTSSAFSTQSERPRGSRGLSLPRNWRTLYGADPMPGSVPTTTLAGHHAHARGRGFFERYRANTIEVDDCDFLSTSLTGAPSLYGMGQSPPHLNTASQQMLLLEQLEQLQQLAELAAADSPPNTATLVAASNPHNILSTTATNHLLPPHRQLQPQQLQQLQQLHEPTQLPSQLVMTGNSGNLVVDPYMLDGSTEPGLLLMEPAGVTVIPPTPPSTLPPPLPPPAHTVSTQLQQQQQQQQPSLSHPQPHPHIFHPHQYLPHIPDSIHFPEFLTHAADFSPFAEKLFPRDSSLGSSSHYPFYDHLQRITTPVVNLFRHSPSSTLSTPTAAAVNSPHQHAHSVSSSPSSYIAYVRDHYDNTCSHCQNGSQPVVLSTNAALTTPGIAIGACDNPFCIAESHPHPQHHPVAYPYTAEQLLRRPSLSMYQPSSEPSLPTMDPAICGECVDQHFVSGLTAPQIDLGAVPTYHVHTPTPTAHKKAKSSLAPPPQLPTQSVLRLSRQLSEDALVTAIPIAESKAQPTSILKKPKVGVPTGTLDRRKMFHEGQSRSLDYDDLHAKSWGRRRIRYEDEIYNPPLEELSRRYGSETNIRQSYMGANVDAVNPLSHSHFLVTDDKIVTITYDSDVGWTRRGVAPSVFHDPRRRFDGRERNHMSLNLQRTNQEKLYGAALPYQKRRRNLPHPPSAQNAHNFSPVEGYDDDPMLMEPTTHSSATLPPHSGEPTSMNGTGSAERPGPIGEHRDQRDPRDERDPRDLSRSVGPGSSPSQQQRHPSSIISKRSKSSMATAGGHRTRVEQLQHESGSDRSNLVSINDQPEYFEYDDYGDPYIDSHTSRNYATTTTNASSNSFVSSGGSVRQKGKEVSYGAEQQTKSSSGSGSGGGASSTAAAGNIVVGGNISNNASSSSFANSHHGVANSTSPKRASLKHTNTTNDANLNVNVDGTTTTTTTTPIQTTTTSTNITTTSSSNTTTTTNAMATTNSTLTTSTTNPAAATTTTNTGDTTTASGDAAATDDADAPLDVIDWDAIDAMLDDDFSEYDKDKNGGGEEKKDDANFSQSVDEKVDGSLSDTATDRKKGGVEQERSPKGGSGMGKKSNSTSQLSATDQYTASYNAAAASNASHHHHHLRQSRGSAGSIQRSVEVPPAASATQYRTGSIHSISTSEGSSFSPSLRGNDGQLSEFIDGLGPGQLVGRQVLGAPSLGDIQLSMCHQKGFLEVEVIRARGLQQKPTSKMLPAPYVKVYLVSGKRCIDKMKTSTARRTLDPLYQQQLVFKQPYQGCILQVTVWGDYGRIEKKVFMGVAQIMLDDLNLSNIVIGWYKLFGTTSL</sequence>
<dbReference type="InterPro" id="IPR039032">
    <property type="entry name" value="Rim-like"/>
</dbReference>
<dbReference type="PROSITE" id="PS50004">
    <property type="entry name" value="C2"/>
    <property type="match status" value="2"/>
</dbReference>
<feature type="region of interest" description="Disordered" evidence="8">
    <location>
        <begin position="2625"/>
        <end position="2691"/>
    </location>
</feature>
<evidence type="ECO:0000259" key="9">
    <source>
        <dbReference type="PROSITE" id="PS50004"/>
    </source>
</evidence>
<feature type="region of interest" description="Disordered" evidence="8">
    <location>
        <begin position="2061"/>
        <end position="2082"/>
    </location>
</feature>
<feature type="region of interest" description="Disordered" evidence="8">
    <location>
        <begin position="1034"/>
        <end position="1073"/>
    </location>
</feature>
<evidence type="ECO:0000256" key="1">
    <source>
        <dbReference type="ARBA" id="ARBA00022723"/>
    </source>
</evidence>
<dbReference type="PROSITE" id="PS50106">
    <property type="entry name" value="PDZ"/>
    <property type="match status" value="1"/>
</dbReference>
<feature type="compositionally biased region" description="Basic and acidic residues" evidence="8">
    <location>
        <begin position="155"/>
        <end position="177"/>
    </location>
</feature>
<feature type="region of interest" description="Disordered" evidence="8">
    <location>
        <begin position="2703"/>
        <end position="2761"/>
    </location>
</feature>
<feature type="region of interest" description="Disordered" evidence="8">
    <location>
        <begin position="141"/>
        <end position="258"/>
    </location>
</feature>
<feature type="compositionally biased region" description="Low complexity" evidence="8">
    <location>
        <begin position="275"/>
        <end position="364"/>
    </location>
</feature>
<feature type="compositionally biased region" description="Polar residues" evidence="8">
    <location>
        <begin position="371"/>
        <end position="382"/>
    </location>
</feature>
<feature type="compositionally biased region" description="Basic and acidic residues" evidence="8">
    <location>
        <begin position="1510"/>
        <end position="1524"/>
    </location>
</feature>
<dbReference type="InterPro" id="IPR013083">
    <property type="entry name" value="Znf_RING/FYVE/PHD"/>
</dbReference>
<dbReference type="CDD" id="cd04031">
    <property type="entry name" value="C2A_RIM1alpha"/>
    <property type="match status" value="1"/>
</dbReference>
<dbReference type="CDD" id="cd06714">
    <property type="entry name" value="PDZ_RIM-like"/>
    <property type="match status" value="1"/>
</dbReference>
<dbReference type="SUPFAM" id="SSF57903">
    <property type="entry name" value="FYVE/PHD zinc finger"/>
    <property type="match status" value="1"/>
</dbReference>
<keyword evidence="5" id="KW-0770">Synapse</keyword>
<keyword evidence="1" id="KW-0479">Metal-binding</keyword>
<accession>A0ABM3J8Z9</accession>
<evidence type="ECO:0000256" key="3">
    <source>
        <dbReference type="ARBA" id="ARBA00022771"/>
    </source>
</evidence>
<evidence type="ECO:0000256" key="7">
    <source>
        <dbReference type="PROSITE-ProRule" id="PRU00091"/>
    </source>
</evidence>
<keyword evidence="13" id="KW-1185">Reference proteome</keyword>
<dbReference type="InterPro" id="IPR054386">
    <property type="entry name" value="RIM_Znf"/>
</dbReference>
<feature type="compositionally biased region" description="Polar residues" evidence="8">
    <location>
        <begin position="2717"/>
        <end position="2726"/>
    </location>
</feature>
<feature type="compositionally biased region" description="Low complexity" evidence="8">
    <location>
        <begin position="2531"/>
        <end position="2598"/>
    </location>
</feature>
<dbReference type="InterPro" id="IPR017455">
    <property type="entry name" value="Znf_FYVE-rel"/>
</dbReference>
<feature type="region of interest" description="Disordered" evidence="8">
    <location>
        <begin position="1471"/>
        <end position="1536"/>
    </location>
</feature>
<feature type="compositionally biased region" description="Polar residues" evidence="8">
    <location>
        <begin position="1281"/>
        <end position="1292"/>
    </location>
</feature>
<dbReference type="PROSITE" id="PS50178">
    <property type="entry name" value="ZF_FYVE"/>
    <property type="match status" value="1"/>
</dbReference>
<dbReference type="InterPro" id="IPR001478">
    <property type="entry name" value="PDZ"/>
</dbReference>
<dbReference type="Pfam" id="PF00595">
    <property type="entry name" value="PDZ"/>
    <property type="match status" value="1"/>
</dbReference>
<feature type="compositionally biased region" description="Basic and acidic residues" evidence="8">
    <location>
        <begin position="2327"/>
        <end position="2345"/>
    </location>
</feature>
<comment type="subcellular location">
    <subcellularLocation>
        <location evidence="6">Synapse</location>
    </subcellularLocation>
</comment>
<evidence type="ECO:0000313" key="13">
    <source>
        <dbReference type="Proteomes" id="UP001652620"/>
    </source>
</evidence>
<feature type="region of interest" description="Disordered" evidence="8">
    <location>
        <begin position="583"/>
        <end position="650"/>
    </location>
</feature>
<feature type="compositionally biased region" description="Basic and acidic residues" evidence="8">
    <location>
        <begin position="2659"/>
        <end position="2673"/>
    </location>
</feature>
<keyword evidence="4" id="KW-0862">Zinc</keyword>
<feature type="domain" description="C2" evidence="9">
    <location>
        <begin position="2788"/>
        <end position="2906"/>
    </location>
</feature>
<dbReference type="CDD" id="cd04028">
    <property type="entry name" value="C2B_RIM1alpha"/>
    <property type="match status" value="1"/>
</dbReference>
<dbReference type="SMART" id="SM00239">
    <property type="entry name" value="C2"/>
    <property type="match status" value="2"/>
</dbReference>
<proteinExistence type="predicted"/>
<feature type="compositionally biased region" description="Low complexity" evidence="8">
    <location>
        <begin position="214"/>
        <end position="245"/>
    </location>
</feature>
<feature type="compositionally biased region" description="Polar residues" evidence="8">
    <location>
        <begin position="1480"/>
        <end position="1492"/>
    </location>
</feature>
<organism evidence="13 14">
    <name type="scientific">Bactrocera dorsalis</name>
    <name type="common">Oriental fruit fly</name>
    <name type="synonym">Dacus dorsalis</name>
    <dbReference type="NCBI Taxonomy" id="27457"/>
    <lineage>
        <taxon>Eukaryota</taxon>
        <taxon>Metazoa</taxon>
        <taxon>Ecdysozoa</taxon>
        <taxon>Arthropoda</taxon>
        <taxon>Hexapoda</taxon>
        <taxon>Insecta</taxon>
        <taxon>Pterygota</taxon>
        <taxon>Neoptera</taxon>
        <taxon>Endopterygota</taxon>
        <taxon>Diptera</taxon>
        <taxon>Brachycera</taxon>
        <taxon>Muscomorpha</taxon>
        <taxon>Tephritoidea</taxon>
        <taxon>Tephritidae</taxon>
        <taxon>Bactrocera</taxon>
        <taxon>Bactrocera</taxon>
    </lineage>
</organism>
<feature type="domain" description="RabBD" evidence="12">
    <location>
        <begin position="4"/>
        <end position="130"/>
    </location>
</feature>
<feature type="compositionally biased region" description="Low complexity" evidence="8">
    <location>
        <begin position="1404"/>
        <end position="1421"/>
    </location>
</feature>
<dbReference type="PROSITE" id="PS50916">
    <property type="entry name" value="RABBD"/>
    <property type="match status" value="1"/>
</dbReference>
<feature type="compositionally biased region" description="Low complexity" evidence="8">
    <location>
        <begin position="2741"/>
        <end position="2758"/>
    </location>
</feature>
<feature type="compositionally biased region" description="Polar residues" evidence="8">
    <location>
        <begin position="180"/>
        <end position="206"/>
    </location>
</feature>
<reference evidence="14" key="2">
    <citation type="submission" date="2025-08" db="UniProtKB">
        <authorList>
            <consortium name="RefSeq"/>
        </authorList>
    </citation>
    <scope>IDENTIFICATION</scope>
    <source>
        <tissue evidence="14">Adult</tissue>
    </source>
</reference>
<name>A0ABM3J8Z9_BACDO</name>
<evidence type="ECO:0000256" key="2">
    <source>
        <dbReference type="ARBA" id="ARBA00022737"/>
    </source>
</evidence>
<feature type="compositionally biased region" description="Basic and acidic residues" evidence="8">
    <location>
        <begin position="2381"/>
        <end position="2392"/>
    </location>
</feature>
<feature type="compositionally biased region" description="Low complexity" evidence="8">
    <location>
        <begin position="461"/>
        <end position="472"/>
    </location>
</feature>
<feature type="region of interest" description="Disordered" evidence="8">
    <location>
        <begin position="994"/>
        <end position="1021"/>
    </location>
</feature>
<evidence type="ECO:0000313" key="14">
    <source>
        <dbReference type="RefSeq" id="XP_049305701.1"/>
    </source>
</evidence>
<feature type="compositionally biased region" description="Basic and acidic residues" evidence="8">
    <location>
        <begin position="792"/>
        <end position="807"/>
    </location>
</feature>
<feature type="region of interest" description="Disordered" evidence="8">
    <location>
        <begin position="792"/>
        <end position="831"/>
    </location>
</feature>
<feature type="region of interest" description="Disordered" evidence="8">
    <location>
        <begin position="1275"/>
        <end position="1347"/>
    </location>
</feature>
<dbReference type="InterPro" id="IPR000008">
    <property type="entry name" value="C2_dom"/>
</dbReference>
<feature type="compositionally biased region" description="Low complexity" evidence="8">
    <location>
        <begin position="2346"/>
        <end position="2366"/>
    </location>
</feature>
<dbReference type="PANTHER" id="PTHR12157">
    <property type="entry name" value="REGULATING SYNAPTIC MEMBRANE EXOCYTOSIS PROTEIN"/>
    <property type="match status" value="1"/>
</dbReference>
<dbReference type="Gene3D" id="2.30.42.10">
    <property type="match status" value="1"/>
</dbReference>
<dbReference type="Proteomes" id="UP001652620">
    <property type="component" value="Chromosome 2"/>
</dbReference>
<dbReference type="InterPro" id="IPR010911">
    <property type="entry name" value="Rab_BD"/>
</dbReference>
<feature type="region of interest" description="Disordered" evidence="8">
    <location>
        <begin position="2231"/>
        <end position="2399"/>
    </location>
</feature>
<feature type="compositionally biased region" description="Basic and acidic residues" evidence="8">
    <location>
        <begin position="1326"/>
        <end position="1335"/>
    </location>
</feature>
<reference evidence="13" key="1">
    <citation type="submission" date="2025-05" db="UniProtKB">
        <authorList>
            <consortium name="RefSeq"/>
        </authorList>
    </citation>
    <scope>NUCLEOTIDE SEQUENCE [LARGE SCALE GENOMIC DNA]</scope>
</reference>
<feature type="compositionally biased region" description="Polar residues" evidence="8">
    <location>
        <begin position="413"/>
        <end position="422"/>
    </location>
</feature>
<gene>
    <name evidence="14" type="primary">LOC105230845</name>
</gene>
<feature type="region of interest" description="Disordered" evidence="8">
    <location>
        <begin position="2494"/>
        <end position="2600"/>
    </location>
</feature>
<feature type="domain" description="PDZ" evidence="10">
    <location>
        <begin position="844"/>
        <end position="940"/>
    </location>
</feature>
<feature type="domain" description="C2" evidence="9">
    <location>
        <begin position="1127"/>
        <end position="1248"/>
    </location>
</feature>
<dbReference type="Gene3D" id="3.30.40.10">
    <property type="entry name" value="Zinc/RING finger domain, C3HC4 (zinc finger)"/>
    <property type="match status" value="1"/>
</dbReference>
<feature type="compositionally biased region" description="Basic residues" evidence="8">
    <location>
        <begin position="631"/>
        <end position="642"/>
    </location>
</feature>
<dbReference type="CDD" id="cd00065">
    <property type="entry name" value="FYVE_like_SF"/>
    <property type="match status" value="1"/>
</dbReference>
<evidence type="ECO:0000259" key="10">
    <source>
        <dbReference type="PROSITE" id="PS50106"/>
    </source>
</evidence>
<keyword evidence="2" id="KW-0677">Repeat</keyword>